<keyword evidence="2" id="KW-1185">Reference proteome</keyword>
<dbReference type="Proteomes" id="UP000325945">
    <property type="component" value="Unassembled WGS sequence"/>
</dbReference>
<reference evidence="2" key="1">
    <citation type="submission" date="2019-04" db="EMBL/GenBank/DDBJ databases">
        <title>Friends and foes A comparative genomics studyof 23 Aspergillus species from section Flavi.</title>
        <authorList>
            <consortium name="DOE Joint Genome Institute"/>
            <person name="Kjaerbolling I."/>
            <person name="Vesth T."/>
            <person name="Frisvad J.C."/>
            <person name="Nybo J.L."/>
            <person name="Theobald S."/>
            <person name="Kildgaard S."/>
            <person name="Isbrandt T."/>
            <person name="Kuo A."/>
            <person name="Sato A."/>
            <person name="Lyhne E.K."/>
            <person name="Kogle M.E."/>
            <person name="Wiebenga A."/>
            <person name="Kun R.S."/>
            <person name="Lubbers R.J."/>
            <person name="Makela M.R."/>
            <person name="Barry K."/>
            <person name="Chovatia M."/>
            <person name="Clum A."/>
            <person name="Daum C."/>
            <person name="Haridas S."/>
            <person name="He G."/>
            <person name="LaButti K."/>
            <person name="Lipzen A."/>
            <person name="Mondo S."/>
            <person name="Riley R."/>
            <person name="Salamov A."/>
            <person name="Simmons B.A."/>
            <person name="Magnuson J.K."/>
            <person name="Henrissat B."/>
            <person name="Mortensen U.H."/>
            <person name="Larsen T.O."/>
            <person name="Devries R.P."/>
            <person name="Grigoriev I.V."/>
            <person name="Machida M."/>
            <person name="Baker S.E."/>
            <person name="Andersen M.R."/>
        </authorList>
    </citation>
    <scope>NUCLEOTIDE SEQUENCE [LARGE SCALE GENOMIC DNA]</scope>
    <source>
        <strain evidence="2">CBS 130017</strain>
    </source>
</reference>
<accession>A0A5N6XI37</accession>
<name>A0A5N6XI37_9EURO</name>
<proteinExistence type="predicted"/>
<gene>
    <name evidence="1" type="ORF">BDV39DRAFT_166858</name>
</gene>
<sequence>MDKAPNVGVQLNGTGLLRVVFESGFSQSGESLRNDMLDWLLGGRVLSRLSFLQSNPILTFATWNCGLTRCGVRPTT</sequence>
<protein>
    <submittedName>
        <fullName evidence="1">Uncharacterized protein</fullName>
    </submittedName>
</protein>
<evidence type="ECO:0000313" key="2">
    <source>
        <dbReference type="Proteomes" id="UP000325945"/>
    </source>
</evidence>
<dbReference type="AlphaFoldDB" id="A0A5N6XI37"/>
<organism evidence="1 2">
    <name type="scientific">Aspergillus sergii</name>
    <dbReference type="NCBI Taxonomy" id="1034303"/>
    <lineage>
        <taxon>Eukaryota</taxon>
        <taxon>Fungi</taxon>
        <taxon>Dikarya</taxon>
        <taxon>Ascomycota</taxon>
        <taxon>Pezizomycotina</taxon>
        <taxon>Eurotiomycetes</taxon>
        <taxon>Eurotiomycetidae</taxon>
        <taxon>Eurotiales</taxon>
        <taxon>Aspergillaceae</taxon>
        <taxon>Aspergillus</taxon>
        <taxon>Aspergillus subgen. Circumdati</taxon>
    </lineage>
</organism>
<dbReference type="EMBL" id="ML741764">
    <property type="protein sequence ID" value="KAE8332894.1"/>
    <property type="molecule type" value="Genomic_DNA"/>
</dbReference>
<evidence type="ECO:0000313" key="1">
    <source>
        <dbReference type="EMBL" id="KAE8332894.1"/>
    </source>
</evidence>